<sequence length="511" mass="58861">MRDGYGGAAQDVAARIRRQREAERLRNHELKNRFSYAGTSEISFPFAKSQKSFKFRFSCDLEIISWFLENRRGLHQREEDYEEEEYDGYDEEPSEPEEEEEPEPPKPTREEQEFLKLRERLKDNIRQKLKKQSTSTFGHSSQSQDKRRITSNDKFGSFFGPSQPIIAPRVIEESRLIRENKHIVAKNKRDPTSSEVKTHVHHQKTRVVNEVKKKAQTLKDMRDYSFLLSDDADLPSSEKEQPLTRHVSACVEDGRSAQTPLKSRIPTSKPVKPTLNGHELKKPASAIRPMQTKVGSVKEALVNRSKSASVEPRKVLGGGAGNGPLHTTGSKALPSKVPAQISSTNKPAGKATSDPSLKKNPSSAKPHSSAQNYHHDQKRVTQVPDRVKTITKQPLPSSKAQPSKQIPSRDIREDRSKKRPVRRHLDEEEDDVDDVRGLIRKMFRYDPSKYAEQEEDVSDMEVGFDVIQQEELRSSKIARREDEEQLRLIEQEEEEERRRKLMRKKQKLRHR</sequence>
<dbReference type="GO" id="GO:0006334">
    <property type="term" value="P:nucleosome assembly"/>
    <property type="evidence" value="ECO:0007669"/>
    <property type="project" value="TreeGrafter"/>
</dbReference>
<name>A0A8K0HUH9_COCNU</name>
<evidence type="ECO:0000313" key="4">
    <source>
        <dbReference type="EMBL" id="KAG1326404.1"/>
    </source>
</evidence>
<dbReference type="Proteomes" id="UP000797356">
    <property type="component" value="Chromosome 1"/>
</dbReference>
<dbReference type="AlphaFoldDB" id="A0A8K0HUH9"/>
<feature type="compositionally biased region" description="Acidic residues" evidence="3">
    <location>
        <begin position="79"/>
        <end position="102"/>
    </location>
</feature>
<gene>
    <name evidence="4" type="ORF">COCNU_01G003380</name>
</gene>
<dbReference type="InterPro" id="IPR013256">
    <property type="entry name" value="Chromatin_SPT2"/>
</dbReference>
<accession>A0A8K0HUH9</accession>
<dbReference type="EMBL" id="CM017872">
    <property type="protein sequence ID" value="KAG1326404.1"/>
    <property type="molecule type" value="Genomic_DNA"/>
</dbReference>
<dbReference type="GO" id="GO:0005730">
    <property type="term" value="C:nucleolus"/>
    <property type="evidence" value="ECO:0007669"/>
    <property type="project" value="TreeGrafter"/>
</dbReference>
<dbReference type="Pfam" id="PF08243">
    <property type="entry name" value="SPT2"/>
    <property type="match status" value="1"/>
</dbReference>
<dbReference type="GO" id="GO:0003677">
    <property type="term" value="F:DNA binding"/>
    <property type="evidence" value="ECO:0007669"/>
    <property type="project" value="TreeGrafter"/>
</dbReference>
<evidence type="ECO:0000256" key="3">
    <source>
        <dbReference type="SAM" id="MobiDB-lite"/>
    </source>
</evidence>
<dbReference type="SMART" id="SM00784">
    <property type="entry name" value="SPT2"/>
    <property type="match status" value="1"/>
</dbReference>
<feature type="compositionally biased region" description="Basic and acidic residues" evidence="3">
    <location>
        <begin position="473"/>
        <end position="490"/>
    </location>
</feature>
<feature type="compositionally biased region" description="Polar residues" evidence="3">
    <location>
        <begin position="390"/>
        <end position="406"/>
    </location>
</feature>
<feature type="region of interest" description="Disordered" evidence="3">
    <location>
        <begin position="78"/>
        <end position="115"/>
    </location>
</feature>
<feature type="region of interest" description="Disordered" evidence="3">
    <location>
        <begin position="260"/>
        <end position="433"/>
    </location>
</feature>
<comment type="similarity">
    <text evidence="1">Belongs to the SPT2 family.</text>
</comment>
<dbReference type="GO" id="GO:0006360">
    <property type="term" value="P:transcription by RNA polymerase I"/>
    <property type="evidence" value="ECO:0007669"/>
    <property type="project" value="TreeGrafter"/>
</dbReference>
<feature type="compositionally biased region" description="Basic and acidic residues" evidence="3">
    <location>
        <begin position="103"/>
        <end position="115"/>
    </location>
</feature>
<feature type="compositionally biased region" description="Polar residues" evidence="3">
    <location>
        <begin position="132"/>
        <end position="143"/>
    </location>
</feature>
<dbReference type="PANTHER" id="PTHR22691">
    <property type="entry name" value="YEAST SPT2-RELATED"/>
    <property type="match status" value="1"/>
</dbReference>
<evidence type="ECO:0000256" key="2">
    <source>
        <dbReference type="ARBA" id="ARBA00023054"/>
    </source>
</evidence>
<proteinExistence type="inferred from homology"/>
<protein>
    <submittedName>
        <fullName evidence="4">Muscle M-line assembly protein unc-89</fullName>
    </submittedName>
</protein>
<evidence type="ECO:0000313" key="5">
    <source>
        <dbReference type="Proteomes" id="UP000797356"/>
    </source>
</evidence>
<keyword evidence="2" id="KW-0175">Coiled coil</keyword>
<evidence type="ECO:0000256" key="1">
    <source>
        <dbReference type="ARBA" id="ARBA00006461"/>
    </source>
</evidence>
<feature type="compositionally biased region" description="Basic residues" evidence="3">
    <location>
        <begin position="499"/>
        <end position="511"/>
    </location>
</feature>
<feature type="compositionally biased region" description="Basic and acidic residues" evidence="3">
    <location>
        <begin position="182"/>
        <end position="198"/>
    </location>
</feature>
<feature type="region of interest" description="Disordered" evidence="3">
    <location>
        <begin position="473"/>
        <end position="511"/>
    </location>
</feature>
<keyword evidence="5" id="KW-1185">Reference proteome</keyword>
<dbReference type="GO" id="GO:0042393">
    <property type="term" value="F:histone binding"/>
    <property type="evidence" value="ECO:0007669"/>
    <property type="project" value="TreeGrafter"/>
</dbReference>
<reference evidence="4" key="1">
    <citation type="journal article" date="2017" name="Gigascience">
        <title>The genome draft of coconut (Cocos nucifera).</title>
        <authorList>
            <person name="Xiao Y."/>
            <person name="Xu P."/>
            <person name="Fan H."/>
            <person name="Baudouin L."/>
            <person name="Xia W."/>
            <person name="Bocs S."/>
            <person name="Xu J."/>
            <person name="Li Q."/>
            <person name="Guo A."/>
            <person name="Zhou L."/>
            <person name="Li J."/>
            <person name="Wu Y."/>
            <person name="Ma Z."/>
            <person name="Armero A."/>
            <person name="Issali A.E."/>
            <person name="Liu N."/>
            <person name="Peng M."/>
            <person name="Yang Y."/>
        </authorList>
    </citation>
    <scope>NUCLEOTIDE SEQUENCE</scope>
    <source>
        <tissue evidence="4">Spear leaf of Hainan Tall coconut</tissue>
    </source>
</reference>
<dbReference type="OrthoDB" id="6259853at2759"/>
<feature type="region of interest" description="Disordered" evidence="3">
    <location>
        <begin position="127"/>
        <end position="155"/>
    </location>
</feature>
<feature type="compositionally biased region" description="Basic and acidic residues" evidence="3">
    <location>
        <begin position="407"/>
        <end position="416"/>
    </location>
</feature>
<dbReference type="PANTHER" id="PTHR22691:SF8">
    <property type="entry name" value="PROTEIN SPT2 HOMOLOG"/>
    <property type="match status" value="1"/>
</dbReference>
<feature type="region of interest" description="Disordered" evidence="3">
    <location>
        <begin position="182"/>
        <end position="202"/>
    </location>
</feature>
<organism evidence="4 5">
    <name type="scientific">Cocos nucifera</name>
    <name type="common">Coconut palm</name>
    <dbReference type="NCBI Taxonomy" id="13894"/>
    <lineage>
        <taxon>Eukaryota</taxon>
        <taxon>Viridiplantae</taxon>
        <taxon>Streptophyta</taxon>
        <taxon>Embryophyta</taxon>
        <taxon>Tracheophyta</taxon>
        <taxon>Spermatophyta</taxon>
        <taxon>Magnoliopsida</taxon>
        <taxon>Liliopsida</taxon>
        <taxon>Arecaceae</taxon>
        <taxon>Arecoideae</taxon>
        <taxon>Cocoseae</taxon>
        <taxon>Attaleinae</taxon>
        <taxon>Cocos</taxon>
    </lineage>
</organism>
<feature type="compositionally biased region" description="Polar residues" evidence="3">
    <location>
        <begin position="353"/>
        <end position="372"/>
    </location>
</feature>
<reference evidence="4" key="2">
    <citation type="submission" date="2019-07" db="EMBL/GenBank/DDBJ databases">
        <authorList>
            <person name="Yang Y."/>
            <person name="Bocs S."/>
            <person name="Baudouin L."/>
        </authorList>
    </citation>
    <scope>NUCLEOTIDE SEQUENCE</scope>
    <source>
        <tissue evidence="4">Spear leaf of Hainan Tall coconut</tissue>
    </source>
</reference>
<comment type="caution">
    <text evidence="4">The sequence shown here is derived from an EMBL/GenBank/DDBJ whole genome shotgun (WGS) entry which is preliminary data.</text>
</comment>